<keyword evidence="2" id="KW-1015">Disulfide bond</keyword>
<dbReference type="Pfam" id="PF00094">
    <property type="entry name" value="VWD"/>
    <property type="match status" value="1"/>
</dbReference>
<dbReference type="AlphaFoldDB" id="A0A8B6DZ84"/>
<dbReference type="PROSITE" id="PS51233">
    <property type="entry name" value="VWFD"/>
    <property type="match status" value="1"/>
</dbReference>
<evidence type="ECO:0000259" key="3">
    <source>
        <dbReference type="PROSITE" id="PS50958"/>
    </source>
</evidence>
<sequence length="427" mass="48399">MIECGFYRNVTANIHRYKRSQQAYCATRLDPQCCPGNNCCTPDFDSCCCDEACVGFGDCCPDYISTCQAGPCNQYSLIENEEKRSAGYITHISNDIPISDEILNETWYRVISDNGEKMPTYPPGILHCGTINPIWLNGSFPTDGNENVTQVACRQTLNDICEEEINIKIMTCTGGFYVYYLPNTITNSAYCFGDGPVLCDDGLSSESGYYPGCTSSFPNETISPDVESILIDGPEFNIPNYPPTPSLIPVFKCKFEDVSNRTYVYDVNWYINGYNVTMHKNIEFDNINRTYLTSSDWREKYQMNMEVTVVDKDASLTSRLCQSYNDPHITTFDGKYYDYMDVGEYVMYRNDRGPYWVHALFSNCASGWAGASCHCGVAVRSRNSLFVLRTCARISRDNVYLLQQPHTEIQTCDENDLSIEHNGNNYK</sequence>
<comment type="caution">
    <text evidence="5">The sequence shown here is derived from an EMBL/GenBank/DDBJ whole genome shotgun (WGS) entry which is preliminary data.</text>
</comment>
<evidence type="ECO:0008006" key="7">
    <source>
        <dbReference type="Google" id="ProtNLM"/>
    </source>
</evidence>
<dbReference type="PROSITE" id="PS50958">
    <property type="entry name" value="SMB_2"/>
    <property type="match status" value="1"/>
</dbReference>
<proteinExistence type="predicted"/>
<name>A0A8B6DZ84_MYTGA</name>
<feature type="domain" description="SMB" evidence="3">
    <location>
        <begin position="30"/>
        <end position="72"/>
    </location>
</feature>
<dbReference type="InterPro" id="IPR001846">
    <property type="entry name" value="VWF_type-D"/>
</dbReference>
<dbReference type="InterPro" id="IPR057774">
    <property type="entry name" value="D8C_UMOD/GP2/OIT3-like"/>
</dbReference>
<accession>A0A8B6DZ84</accession>
<dbReference type="Proteomes" id="UP000596742">
    <property type="component" value="Unassembled WGS sequence"/>
</dbReference>
<evidence type="ECO:0000256" key="2">
    <source>
        <dbReference type="ARBA" id="ARBA00023157"/>
    </source>
</evidence>
<keyword evidence="1" id="KW-0732">Signal</keyword>
<keyword evidence="6" id="KW-1185">Reference proteome</keyword>
<evidence type="ECO:0000259" key="4">
    <source>
        <dbReference type="PROSITE" id="PS51233"/>
    </source>
</evidence>
<organism evidence="5 6">
    <name type="scientific">Mytilus galloprovincialis</name>
    <name type="common">Mediterranean mussel</name>
    <dbReference type="NCBI Taxonomy" id="29158"/>
    <lineage>
        <taxon>Eukaryota</taxon>
        <taxon>Metazoa</taxon>
        <taxon>Spiralia</taxon>
        <taxon>Lophotrochozoa</taxon>
        <taxon>Mollusca</taxon>
        <taxon>Bivalvia</taxon>
        <taxon>Autobranchia</taxon>
        <taxon>Pteriomorphia</taxon>
        <taxon>Mytilida</taxon>
        <taxon>Mytiloidea</taxon>
        <taxon>Mytilidae</taxon>
        <taxon>Mytilinae</taxon>
        <taxon>Mytilus</taxon>
    </lineage>
</organism>
<dbReference type="InterPro" id="IPR001212">
    <property type="entry name" value="Somatomedin_B_dom"/>
</dbReference>
<feature type="non-terminal residue" evidence="5">
    <location>
        <position position="427"/>
    </location>
</feature>
<dbReference type="OrthoDB" id="6140617at2759"/>
<dbReference type="PROSITE" id="PS00524">
    <property type="entry name" value="SMB_1"/>
    <property type="match status" value="1"/>
</dbReference>
<dbReference type="Pfam" id="PF23283">
    <property type="entry name" value="D8C_UMOD"/>
    <property type="match status" value="1"/>
</dbReference>
<evidence type="ECO:0000313" key="5">
    <source>
        <dbReference type="EMBL" id="VDI25778.1"/>
    </source>
</evidence>
<evidence type="ECO:0000256" key="1">
    <source>
        <dbReference type="ARBA" id="ARBA00022729"/>
    </source>
</evidence>
<evidence type="ECO:0000313" key="6">
    <source>
        <dbReference type="Proteomes" id="UP000596742"/>
    </source>
</evidence>
<gene>
    <name evidence="5" type="ORF">MGAL_10B014415</name>
</gene>
<dbReference type="EMBL" id="UYJE01004182">
    <property type="protein sequence ID" value="VDI25778.1"/>
    <property type="molecule type" value="Genomic_DNA"/>
</dbReference>
<protein>
    <recommendedName>
        <fullName evidence="7">SMB domain-containing protein</fullName>
    </recommendedName>
</protein>
<reference evidence="5" key="1">
    <citation type="submission" date="2018-11" db="EMBL/GenBank/DDBJ databases">
        <authorList>
            <person name="Alioto T."/>
            <person name="Alioto T."/>
        </authorList>
    </citation>
    <scope>NUCLEOTIDE SEQUENCE</scope>
</reference>
<feature type="domain" description="VWFD" evidence="4">
    <location>
        <begin position="319"/>
        <end position="427"/>
    </location>
</feature>